<name>A0AAP0MJU2_9ROSI</name>
<gene>
    <name evidence="2" type="ORF">WN944_001465</name>
</gene>
<dbReference type="AlphaFoldDB" id="A0AAP0MJU2"/>
<keyword evidence="3" id="KW-1185">Reference proteome</keyword>
<sequence>MRGEQNEELQKETGEMGQRPQVNEAHVEKSPIDTRVVTSLGEDERLNKTKAKATKRKWKIQARTIEKMLVNENGPKILKRVKGDANGTSPNGKKRKIDKANYIDSSPLIAQSI</sequence>
<evidence type="ECO:0000313" key="3">
    <source>
        <dbReference type="Proteomes" id="UP001428341"/>
    </source>
</evidence>
<protein>
    <submittedName>
        <fullName evidence="2">Uncharacterized protein</fullName>
    </submittedName>
</protein>
<dbReference type="EMBL" id="JBCGBO010000004">
    <property type="protein sequence ID" value="KAK9209101.1"/>
    <property type="molecule type" value="Genomic_DNA"/>
</dbReference>
<proteinExistence type="predicted"/>
<reference evidence="2 3" key="1">
    <citation type="submission" date="2024-05" db="EMBL/GenBank/DDBJ databases">
        <title>Haplotype-resolved chromosome-level genome assembly of Huyou (Citrus changshanensis).</title>
        <authorList>
            <person name="Miao C."/>
            <person name="Chen W."/>
            <person name="Wu Y."/>
            <person name="Wang L."/>
            <person name="Zhao S."/>
            <person name="Grierson D."/>
            <person name="Xu C."/>
            <person name="Chen K."/>
        </authorList>
    </citation>
    <scope>NUCLEOTIDE SEQUENCE [LARGE SCALE GENOMIC DNA]</scope>
    <source>
        <strain evidence="2">01-14</strain>
        <tissue evidence="2">Leaf</tissue>
    </source>
</reference>
<feature type="region of interest" description="Disordered" evidence="1">
    <location>
        <begin position="1"/>
        <end position="34"/>
    </location>
</feature>
<comment type="caution">
    <text evidence="2">The sequence shown here is derived from an EMBL/GenBank/DDBJ whole genome shotgun (WGS) entry which is preliminary data.</text>
</comment>
<feature type="compositionally biased region" description="Basic and acidic residues" evidence="1">
    <location>
        <begin position="1"/>
        <end position="14"/>
    </location>
</feature>
<dbReference type="Proteomes" id="UP001428341">
    <property type="component" value="Unassembled WGS sequence"/>
</dbReference>
<organism evidence="2 3">
    <name type="scientific">Citrus x changshan-huyou</name>
    <dbReference type="NCBI Taxonomy" id="2935761"/>
    <lineage>
        <taxon>Eukaryota</taxon>
        <taxon>Viridiplantae</taxon>
        <taxon>Streptophyta</taxon>
        <taxon>Embryophyta</taxon>
        <taxon>Tracheophyta</taxon>
        <taxon>Spermatophyta</taxon>
        <taxon>Magnoliopsida</taxon>
        <taxon>eudicotyledons</taxon>
        <taxon>Gunneridae</taxon>
        <taxon>Pentapetalae</taxon>
        <taxon>rosids</taxon>
        <taxon>malvids</taxon>
        <taxon>Sapindales</taxon>
        <taxon>Rutaceae</taxon>
        <taxon>Aurantioideae</taxon>
        <taxon>Citrus</taxon>
    </lineage>
</organism>
<accession>A0AAP0MJU2</accession>
<evidence type="ECO:0000313" key="2">
    <source>
        <dbReference type="EMBL" id="KAK9209101.1"/>
    </source>
</evidence>
<evidence type="ECO:0000256" key="1">
    <source>
        <dbReference type="SAM" id="MobiDB-lite"/>
    </source>
</evidence>